<feature type="non-terminal residue" evidence="1">
    <location>
        <position position="73"/>
    </location>
</feature>
<proteinExistence type="predicted"/>
<organism evidence="1">
    <name type="scientific">Solanum chacoense</name>
    <name type="common">Chaco potato</name>
    <dbReference type="NCBI Taxonomy" id="4108"/>
    <lineage>
        <taxon>Eukaryota</taxon>
        <taxon>Viridiplantae</taxon>
        <taxon>Streptophyta</taxon>
        <taxon>Embryophyta</taxon>
        <taxon>Tracheophyta</taxon>
        <taxon>Spermatophyta</taxon>
        <taxon>Magnoliopsida</taxon>
        <taxon>eudicotyledons</taxon>
        <taxon>Gunneridae</taxon>
        <taxon>Pentapetalae</taxon>
        <taxon>asterids</taxon>
        <taxon>lamiids</taxon>
        <taxon>Solanales</taxon>
        <taxon>Solanaceae</taxon>
        <taxon>Solanoideae</taxon>
        <taxon>Solaneae</taxon>
        <taxon>Solanum</taxon>
    </lineage>
</organism>
<reference evidence="1" key="1">
    <citation type="submission" date="2015-12" db="EMBL/GenBank/DDBJ databases">
        <title>Gene expression during late stages of embryo sac development: a critical building block for successful pollen-pistil interactions.</title>
        <authorList>
            <person name="Liu Y."/>
            <person name="Joly V."/>
            <person name="Sabar M."/>
            <person name="Matton D.P."/>
        </authorList>
    </citation>
    <scope>NUCLEOTIDE SEQUENCE</scope>
</reference>
<evidence type="ECO:0000313" key="1">
    <source>
        <dbReference type="EMBL" id="JAP12231.1"/>
    </source>
</evidence>
<dbReference type="EMBL" id="GEDG01029929">
    <property type="protein sequence ID" value="JAP12231.1"/>
    <property type="molecule type" value="Transcribed_RNA"/>
</dbReference>
<dbReference type="AlphaFoldDB" id="A0A0V0GWS8"/>
<name>A0A0V0GWS8_SOLCH</name>
<protein>
    <submittedName>
        <fullName evidence="1">Putative ovule protein</fullName>
    </submittedName>
</protein>
<accession>A0A0V0GWS8</accession>
<sequence>MLAYGGQFGKRNSGVFEDRGSHVQDIKMKCLLLFHFWCKESFLEEVSLYRLHRETIIDFRFLLAVEISPCIYG</sequence>